<evidence type="ECO:0000256" key="5">
    <source>
        <dbReference type="ARBA" id="ARBA00022485"/>
    </source>
</evidence>
<dbReference type="EMBL" id="MRZU01000003">
    <property type="protein sequence ID" value="OUJ18947.1"/>
    <property type="molecule type" value="Genomic_DNA"/>
</dbReference>
<feature type="binding site" evidence="12">
    <location>
        <position position="235"/>
    </location>
    <ligand>
        <name>[4Fe-4S] cluster</name>
        <dbReference type="ChEBI" id="CHEBI:49883"/>
        <label>1</label>
    </ligand>
</feature>
<evidence type="ECO:0000256" key="10">
    <source>
        <dbReference type="ARBA" id="ARBA00023014"/>
    </source>
</evidence>
<dbReference type="GO" id="GO:0016020">
    <property type="term" value="C:membrane"/>
    <property type="evidence" value="ECO:0007669"/>
    <property type="project" value="TreeGrafter"/>
</dbReference>
<dbReference type="PANTHER" id="PTHR30013:SF7">
    <property type="entry name" value="HYDROGENASE-2 SMALL CHAIN"/>
    <property type="match status" value="1"/>
</dbReference>
<dbReference type="GO" id="GO:0008901">
    <property type="term" value="F:ferredoxin hydrogenase activity"/>
    <property type="evidence" value="ECO:0007669"/>
    <property type="project" value="InterPro"/>
</dbReference>
<reference evidence="15 16" key="1">
    <citation type="submission" date="2016-12" db="EMBL/GenBank/DDBJ databases">
        <title>Discovery of methanogenic haloarchaea.</title>
        <authorList>
            <person name="Sorokin D.Y."/>
            <person name="Makarova K.S."/>
            <person name="Abbas B."/>
            <person name="Ferrer M."/>
            <person name="Golyshin P.N."/>
        </authorList>
    </citation>
    <scope>NUCLEOTIDE SEQUENCE [LARGE SCALE GENOMIC DNA]</scope>
    <source>
        <strain evidence="15">AMET1</strain>
    </source>
</reference>
<keyword evidence="6 12" id="KW-0479">Metal-binding</keyword>
<dbReference type="InterPro" id="IPR006311">
    <property type="entry name" value="TAT_signal"/>
</dbReference>
<feature type="binding site" evidence="12">
    <location>
        <position position="282"/>
    </location>
    <ligand>
        <name>[4Fe-4S] cluster</name>
        <dbReference type="ChEBI" id="CHEBI:49883"/>
        <label>2</label>
    </ligand>
</feature>
<dbReference type="InterPro" id="IPR037024">
    <property type="entry name" value="NiFe_Hase_small_N_sf"/>
</dbReference>
<dbReference type="GO" id="GO:0044569">
    <property type="term" value="C:[Ni-Fe] hydrogenase complex"/>
    <property type="evidence" value="ECO:0007669"/>
    <property type="project" value="TreeGrafter"/>
</dbReference>
<dbReference type="InterPro" id="IPR019546">
    <property type="entry name" value="TAT_signal_bac_arc"/>
</dbReference>
<comment type="subcellular location">
    <subcellularLocation>
        <location evidence="3">Cell envelope</location>
    </subcellularLocation>
</comment>
<dbReference type="Pfam" id="PF14720">
    <property type="entry name" value="NiFe_hyd_SSU_C"/>
    <property type="match status" value="1"/>
</dbReference>
<keyword evidence="16" id="KW-1185">Reference proteome</keyword>
<feature type="binding site" evidence="12">
    <location>
        <position position="317"/>
    </location>
    <ligand>
        <name>[3Fe-4S] cluster</name>
        <dbReference type="ChEBI" id="CHEBI:21137"/>
    </ligand>
</feature>
<dbReference type="AlphaFoldDB" id="A0A1Y3GCH0"/>
<keyword evidence="5 12" id="KW-0004">4Fe-4S</keyword>
<evidence type="ECO:0000256" key="7">
    <source>
        <dbReference type="ARBA" id="ARBA00022729"/>
    </source>
</evidence>
<keyword evidence="9 12" id="KW-0408">Iron</keyword>
<evidence type="ECO:0000256" key="8">
    <source>
        <dbReference type="ARBA" id="ARBA00023002"/>
    </source>
</evidence>
<feature type="binding site" evidence="12">
    <location>
        <position position="78"/>
    </location>
    <ligand>
        <name>[4Fe-4S] cluster</name>
        <dbReference type="ChEBI" id="CHEBI:49883"/>
        <label>1</label>
    </ligand>
</feature>
<dbReference type="PANTHER" id="PTHR30013">
    <property type="entry name" value="NIFE / NIFESE HYDROGENASE SMALL SUBUNIT FAMILY MEMBER"/>
    <property type="match status" value="1"/>
</dbReference>
<keyword evidence="8" id="KW-0560">Oxidoreductase</keyword>
<feature type="binding site" evidence="12">
    <location>
        <position position="308"/>
    </location>
    <ligand>
        <name>[4Fe-4S] cluster</name>
        <dbReference type="ChEBI" id="CHEBI:49883"/>
        <label>2</label>
    </ligand>
</feature>
<feature type="domain" description="NADH:ubiquinone oxidoreductase-like 20kDa subunit" evidence="13">
    <location>
        <begin position="75"/>
        <end position="248"/>
    </location>
</feature>
<feature type="binding site" evidence="12">
    <location>
        <position position="279"/>
    </location>
    <ligand>
        <name>[4Fe-4S] cluster</name>
        <dbReference type="ChEBI" id="CHEBI:49883"/>
        <label>2</label>
    </ligand>
</feature>
<keyword evidence="10 12" id="KW-0411">Iron-sulfur</keyword>
<dbReference type="Pfam" id="PF10518">
    <property type="entry name" value="TAT_signal"/>
    <property type="match status" value="1"/>
</dbReference>
<feature type="binding site" evidence="12">
    <location>
        <position position="187"/>
    </location>
    <ligand>
        <name>[4Fe-4S] cluster</name>
        <dbReference type="ChEBI" id="CHEBI:49883"/>
        <label>1</label>
    </ligand>
</feature>
<dbReference type="Proteomes" id="UP000195137">
    <property type="component" value="Unassembled WGS sequence"/>
</dbReference>
<dbReference type="InterPro" id="IPR037148">
    <property type="entry name" value="NiFe-Hase_small_C_sf"/>
</dbReference>
<evidence type="ECO:0000256" key="6">
    <source>
        <dbReference type="ARBA" id="ARBA00022723"/>
    </source>
</evidence>
<evidence type="ECO:0000256" key="12">
    <source>
        <dbReference type="PIRSR" id="PIRSR000310-1"/>
    </source>
</evidence>
<feature type="binding site" evidence="12">
    <location>
        <position position="302"/>
    </location>
    <ligand>
        <name>[4Fe-4S] cluster</name>
        <dbReference type="ChEBI" id="CHEBI:49883"/>
        <label>2</label>
    </ligand>
</feature>
<evidence type="ECO:0000256" key="9">
    <source>
        <dbReference type="ARBA" id="ARBA00023004"/>
    </source>
</evidence>
<organism evidence="15 16">
    <name type="scientific">Methanonatronarchaeum thermophilum</name>
    <dbReference type="NCBI Taxonomy" id="1927129"/>
    <lineage>
        <taxon>Archaea</taxon>
        <taxon>Methanobacteriati</taxon>
        <taxon>Methanobacteriota</taxon>
        <taxon>Methanonatronarchaeia</taxon>
        <taxon>Methanonatronarchaeales</taxon>
        <taxon>Methanonatronarchaeaceae</taxon>
        <taxon>Methanonatronarchaeum</taxon>
    </lineage>
</organism>
<dbReference type="OrthoDB" id="37913at2157"/>
<evidence type="ECO:0000313" key="15">
    <source>
        <dbReference type="EMBL" id="OUJ18947.1"/>
    </source>
</evidence>
<keyword evidence="7" id="KW-0732">Signal</keyword>
<dbReference type="NCBIfam" id="TIGR00391">
    <property type="entry name" value="hydA"/>
    <property type="match status" value="1"/>
</dbReference>
<evidence type="ECO:0000256" key="1">
    <source>
        <dbReference type="ARBA" id="ARBA00001927"/>
    </source>
</evidence>
<feature type="domain" description="Cytochrome-c3 hydrogenase C-terminal" evidence="14">
    <location>
        <begin position="274"/>
        <end position="351"/>
    </location>
</feature>
<dbReference type="InterPro" id="IPR027394">
    <property type="entry name" value="Cytochrome-c3_hydrogenase_C"/>
</dbReference>
<feature type="binding site" evidence="12">
    <location>
        <position position="339"/>
    </location>
    <ligand>
        <name>[3Fe-4S] cluster</name>
        <dbReference type="ChEBI" id="CHEBI:21137"/>
    </ligand>
</feature>
<dbReference type="GO" id="GO:0009375">
    <property type="term" value="C:ferredoxin hydrogenase complex"/>
    <property type="evidence" value="ECO:0007669"/>
    <property type="project" value="InterPro"/>
</dbReference>
<dbReference type="GO" id="GO:0009061">
    <property type="term" value="P:anaerobic respiration"/>
    <property type="evidence" value="ECO:0007669"/>
    <property type="project" value="TreeGrafter"/>
</dbReference>
<comment type="caution">
    <text evidence="15">The sequence shown here is derived from an EMBL/GenBank/DDBJ whole genome shotgun (WGS) entry which is preliminary data.</text>
</comment>
<name>A0A1Y3GCH0_9EURY</name>
<dbReference type="PROSITE" id="PS51318">
    <property type="entry name" value="TAT"/>
    <property type="match status" value="1"/>
</dbReference>
<feature type="binding site" evidence="12">
    <location>
        <position position="336"/>
    </location>
    <ligand>
        <name>[3Fe-4S] cluster</name>
        <dbReference type="ChEBI" id="CHEBI:21137"/>
    </ligand>
</feature>
<dbReference type="Pfam" id="PF01058">
    <property type="entry name" value="Oxidored_q6"/>
    <property type="match status" value="1"/>
</dbReference>
<dbReference type="GO" id="GO:0051539">
    <property type="term" value="F:4 iron, 4 sulfur cluster binding"/>
    <property type="evidence" value="ECO:0007669"/>
    <property type="project" value="UniProtKB-KW"/>
</dbReference>
<evidence type="ECO:0000259" key="13">
    <source>
        <dbReference type="Pfam" id="PF01058"/>
    </source>
</evidence>
<keyword evidence="11 12" id="KW-0003">3Fe-4S</keyword>
<dbReference type="InterPro" id="IPR006137">
    <property type="entry name" value="NADH_UbQ_OxRdtase-like_20kDa"/>
</dbReference>
<evidence type="ECO:0000313" key="16">
    <source>
        <dbReference type="Proteomes" id="UP000195137"/>
    </source>
</evidence>
<comment type="cofactor">
    <cofactor evidence="1">
        <name>[3Fe-4S] cluster</name>
        <dbReference type="ChEBI" id="CHEBI:21137"/>
    </cofactor>
</comment>
<dbReference type="PIRSF" id="PIRSF000310">
    <property type="entry name" value="NiFe_hyd_ssu"/>
    <property type="match status" value="1"/>
</dbReference>
<evidence type="ECO:0000256" key="2">
    <source>
        <dbReference type="ARBA" id="ARBA00001966"/>
    </source>
</evidence>
<evidence type="ECO:0000256" key="4">
    <source>
        <dbReference type="ARBA" id="ARBA00006605"/>
    </source>
</evidence>
<accession>A0A1Y3GCH0</accession>
<comment type="cofactor">
    <cofactor evidence="2">
        <name>[4Fe-4S] cluster</name>
        <dbReference type="ChEBI" id="CHEBI:49883"/>
    </cofactor>
</comment>
<dbReference type="NCBIfam" id="TIGR01409">
    <property type="entry name" value="TAT_signal_seq"/>
    <property type="match status" value="1"/>
</dbReference>
<dbReference type="Gene3D" id="4.10.480.10">
    <property type="entry name" value="Cytochrome-c3 hydrogenase, C-terminal domain"/>
    <property type="match status" value="1"/>
</dbReference>
<gene>
    <name evidence="15" type="ORF">AMET1_0598</name>
</gene>
<evidence type="ECO:0000259" key="14">
    <source>
        <dbReference type="Pfam" id="PF14720"/>
    </source>
</evidence>
<dbReference type="GO" id="GO:0009055">
    <property type="term" value="F:electron transfer activity"/>
    <property type="evidence" value="ECO:0007669"/>
    <property type="project" value="TreeGrafter"/>
</dbReference>
<dbReference type="SUPFAM" id="SSF56770">
    <property type="entry name" value="HydA/Nqo6-like"/>
    <property type="match status" value="1"/>
</dbReference>
<protein>
    <submittedName>
        <fullName evidence="15">NiFe-hydrogenase I small subunit HyaA</fullName>
    </submittedName>
</protein>
<dbReference type="Gene3D" id="3.40.50.700">
    <property type="entry name" value="NADH:ubiquinone oxidoreductase-like, 20kDa subunit"/>
    <property type="match status" value="1"/>
</dbReference>
<proteinExistence type="inferred from homology"/>
<dbReference type="RefSeq" id="WP_086637001.1">
    <property type="nucleotide sequence ID" value="NZ_MRZU01000003.1"/>
</dbReference>
<dbReference type="GO" id="GO:0046872">
    <property type="term" value="F:metal ion binding"/>
    <property type="evidence" value="ECO:0007669"/>
    <property type="project" value="UniProtKB-KW"/>
</dbReference>
<sequence length="397" mass="43286">MKEDIDSQLVNHKVEDEDGINLENIDLMDISRRSFLKLAALTGAATFIGHYSTDIVEAINDEATPKVVWLQGADCTGCTISFLNSEEPTVAQAIMGIGDYNVDLGYHETIGYQFGITVDGEPVEEEYNANYALDQILEEEEEYILILEGSVQEAMNGNYCRSDGEAFIDKLEKVAENAQISIALGACACWGGIPGAEGGNTGAVGLQFDGKKLGGFLGEDYESQLGYPVVNVPGCPVHPHWLMTVVVAALLDKLPAPEDIGGWVDDYHRPLDIYGTIEHDYCTLRGFYGNGVFAETYGEEGCLWKIGCKAPVTYANCPKEKWHRGTTYCMQALGPCVACTEPDFPEAFQPFREPVQRLPSLLGFDLNDFVKVAGAVTAVGIAAHAIRRVAMGEKEQE</sequence>
<evidence type="ECO:0000256" key="3">
    <source>
        <dbReference type="ARBA" id="ARBA00004196"/>
    </source>
</evidence>
<dbReference type="GO" id="GO:0051538">
    <property type="term" value="F:3 iron, 4 sulfur cluster binding"/>
    <property type="evidence" value="ECO:0007669"/>
    <property type="project" value="UniProtKB-KW"/>
</dbReference>
<dbReference type="InterPro" id="IPR001821">
    <property type="entry name" value="NiFe_hydrogenase_ssu"/>
</dbReference>
<evidence type="ECO:0000256" key="11">
    <source>
        <dbReference type="ARBA" id="ARBA00023291"/>
    </source>
</evidence>
<comment type="similarity">
    <text evidence="4">Belongs to the [NiFe]/[NiFeSe] hydrogenase small subunit family.</text>
</comment>
<feature type="binding site" evidence="12">
    <location>
        <position position="75"/>
    </location>
    <ligand>
        <name>[4Fe-4S] cluster</name>
        <dbReference type="ChEBI" id="CHEBI:49883"/>
        <label>1</label>
    </ligand>
</feature>